<keyword evidence="2" id="KW-1185">Reference proteome</keyword>
<reference evidence="1 2" key="1">
    <citation type="journal article" date="2022" name="Allergy">
        <title>Genome assembly and annotation of Periplaneta americana reveal a comprehensive cockroach allergen profile.</title>
        <authorList>
            <person name="Wang L."/>
            <person name="Xiong Q."/>
            <person name="Saelim N."/>
            <person name="Wang L."/>
            <person name="Nong W."/>
            <person name="Wan A.T."/>
            <person name="Shi M."/>
            <person name="Liu X."/>
            <person name="Cao Q."/>
            <person name="Hui J.H.L."/>
            <person name="Sookrung N."/>
            <person name="Leung T.F."/>
            <person name="Tungtrongchitr A."/>
            <person name="Tsui S.K.W."/>
        </authorList>
    </citation>
    <scope>NUCLEOTIDE SEQUENCE [LARGE SCALE GENOMIC DNA]</scope>
    <source>
        <strain evidence="1">PWHHKU_190912</strain>
    </source>
</reference>
<dbReference type="EMBL" id="JAJSOF020000017">
    <property type="protein sequence ID" value="KAJ4440183.1"/>
    <property type="molecule type" value="Genomic_DNA"/>
</dbReference>
<dbReference type="Proteomes" id="UP001148838">
    <property type="component" value="Unassembled WGS sequence"/>
</dbReference>
<evidence type="ECO:0000313" key="2">
    <source>
        <dbReference type="Proteomes" id="UP001148838"/>
    </source>
</evidence>
<accession>A0ABQ8T1R6</accession>
<gene>
    <name evidence="1" type="ORF">ANN_08321</name>
</gene>
<proteinExistence type="predicted"/>
<sequence length="69" mass="7576">MAGLCEGGNEPAGSLKAIWGREVKGSRRKLPLFKTHISLQWLAEPGHKGSFLSSHTAIVMLRQMDSLFP</sequence>
<comment type="caution">
    <text evidence="1">The sequence shown here is derived from an EMBL/GenBank/DDBJ whole genome shotgun (WGS) entry which is preliminary data.</text>
</comment>
<protein>
    <submittedName>
        <fullName evidence="1">Uncharacterized protein</fullName>
    </submittedName>
</protein>
<evidence type="ECO:0000313" key="1">
    <source>
        <dbReference type="EMBL" id="KAJ4440183.1"/>
    </source>
</evidence>
<name>A0ABQ8T1R6_PERAM</name>
<organism evidence="1 2">
    <name type="scientific">Periplaneta americana</name>
    <name type="common">American cockroach</name>
    <name type="synonym">Blatta americana</name>
    <dbReference type="NCBI Taxonomy" id="6978"/>
    <lineage>
        <taxon>Eukaryota</taxon>
        <taxon>Metazoa</taxon>
        <taxon>Ecdysozoa</taxon>
        <taxon>Arthropoda</taxon>
        <taxon>Hexapoda</taxon>
        <taxon>Insecta</taxon>
        <taxon>Pterygota</taxon>
        <taxon>Neoptera</taxon>
        <taxon>Polyneoptera</taxon>
        <taxon>Dictyoptera</taxon>
        <taxon>Blattodea</taxon>
        <taxon>Blattoidea</taxon>
        <taxon>Blattidae</taxon>
        <taxon>Blattinae</taxon>
        <taxon>Periplaneta</taxon>
    </lineage>
</organism>